<protein>
    <submittedName>
        <fullName evidence="1">Uncharacterized protein</fullName>
    </submittedName>
</protein>
<accession>A0A6J8D7I8</accession>
<reference evidence="1 2" key="1">
    <citation type="submission" date="2020-06" db="EMBL/GenBank/DDBJ databases">
        <authorList>
            <person name="Li R."/>
            <person name="Bekaert M."/>
        </authorList>
    </citation>
    <scope>NUCLEOTIDE SEQUENCE [LARGE SCALE GENOMIC DNA]</scope>
    <source>
        <strain evidence="2">wild</strain>
    </source>
</reference>
<dbReference type="Proteomes" id="UP000507470">
    <property type="component" value="Unassembled WGS sequence"/>
</dbReference>
<keyword evidence="2" id="KW-1185">Reference proteome</keyword>
<dbReference type="AlphaFoldDB" id="A0A6J8D7I8"/>
<organism evidence="1 2">
    <name type="scientific">Mytilus coruscus</name>
    <name type="common">Sea mussel</name>
    <dbReference type="NCBI Taxonomy" id="42192"/>
    <lineage>
        <taxon>Eukaryota</taxon>
        <taxon>Metazoa</taxon>
        <taxon>Spiralia</taxon>
        <taxon>Lophotrochozoa</taxon>
        <taxon>Mollusca</taxon>
        <taxon>Bivalvia</taxon>
        <taxon>Autobranchia</taxon>
        <taxon>Pteriomorphia</taxon>
        <taxon>Mytilida</taxon>
        <taxon>Mytiloidea</taxon>
        <taxon>Mytilidae</taxon>
        <taxon>Mytilinae</taxon>
        <taxon>Mytilus</taxon>
    </lineage>
</organism>
<proteinExistence type="predicted"/>
<dbReference type="EMBL" id="CACVKT020006798">
    <property type="protein sequence ID" value="CAC5403621.1"/>
    <property type="molecule type" value="Genomic_DNA"/>
</dbReference>
<sequence>MVFSLDADDVGSDDDEDVIDGDWLVGTIGSGELVGAMVGLVLVTDDFGVEKMSGRLSILVIKAGEMLNIIWATPRTTTALDRRATLKLLDVVGAIKFKVSYKTTDTFSKLSEADLKDRQAFNDEVARRKIRWDMVDGQRPQKLLDTLNATNKNNFYVNIAVHVTPPLAYGYSPVDLLMGRKPRTLVPLAPENLAPKLPNTRELSRKEGEYILNKNSIMTNDTERVHLLHVKTIVMSTSVPHNVRMMHADEFIIKVEDANIDFNDIIKPSTTASSASINNREMMKITHEKTYLGICQIPRLATALKMPFTVFLK</sequence>
<gene>
    <name evidence="1" type="ORF">MCOR_37497</name>
</gene>
<evidence type="ECO:0000313" key="2">
    <source>
        <dbReference type="Proteomes" id="UP000507470"/>
    </source>
</evidence>
<evidence type="ECO:0000313" key="1">
    <source>
        <dbReference type="EMBL" id="CAC5403621.1"/>
    </source>
</evidence>
<name>A0A6J8D7I8_MYTCO</name>